<comment type="caution">
    <text evidence="2">The sequence shown here is derived from an EMBL/GenBank/DDBJ whole genome shotgun (WGS) entry which is preliminary data.</text>
</comment>
<feature type="region of interest" description="Disordered" evidence="1">
    <location>
        <begin position="86"/>
        <end position="112"/>
    </location>
</feature>
<feature type="compositionally biased region" description="Polar residues" evidence="1">
    <location>
        <begin position="92"/>
        <end position="112"/>
    </location>
</feature>
<proteinExistence type="predicted"/>
<accession>A0A4Y2KQ01</accession>
<dbReference type="Proteomes" id="UP000499080">
    <property type="component" value="Unassembled WGS sequence"/>
</dbReference>
<evidence type="ECO:0000256" key="1">
    <source>
        <dbReference type="SAM" id="MobiDB-lite"/>
    </source>
</evidence>
<sequence length="112" mass="13263">MHCWIGKRKLKTRCIFHQVCASRKRKRERERERTSNVRPFYSAQARLTVSNKKNLTDYTRARCSVWILESSFGSFFKDSVLDKFPGKEDRSSQALPQNELHSYRNTSEQMSV</sequence>
<evidence type="ECO:0000313" key="2">
    <source>
        <dbReference type="EMBL" id="GBN03553.1"/>
    </source>
</evidence>
<organism evidence="2 3">
    <name type="scientific">Araneus ventricosus</name>
    <name type="common">Orbweaver spider</name>
    <name type="synonym">Epeira ventricosa</name>
    <dbReference type="NCBI Taxonomy" id="182803"/>
    <lineage>
        <taxon>Eukaryota</taxon>
        <taxon>Metazoa</taxon>
        <taxon>Ecdysozoa</taxon>
        <taxon>Arthropoda</taxon>
        <taxon>Chelicerata</taxon>
        <taxon>Arachnida</taxon>
        <taxon>Araneae</taxon>
        <taxon>Araneomorphae</taxon>
        <taxon>Entelegynae</taxon>
        <taxon>Araneoidea</taxon>
        <taxon>Araneidae</taxon>
        <taxon>Araneus</taxon>
    </lineage>
</organism>
<reference evidence="2 3" key="1">
    <citation type="journal article" date="2019" name="Sci. Rep.">
        <title>Orb-weaving spider Araneus ventricosus genome elucidates the spidroin gene catalogue.</title>
        <authorList>
            <person name="Kono N."/>
            <person name="Nakamura H."/>
            <person name="Ohtoshi R."/>
            <person name="Moran D.A.P."/>
            <person name="Shinohara A."/>
            <person name="Yoshida Y."/>
            <person name="Fujiwara M."/>
            <person name="Mori M."/>
            <person name="Tomita M."/>
            <person name="Arakawa K."/>
        </authorList>
    </citation>
    <scope>NUCLEOTIDE SEQUENCE [LARGE SCALE GENOMIC DNA]</scope>
</reference>
<protein>
    <submittedName>
        <fullName evidence="2">Uncharacterized protein</fullName>
    </submittedName>
</protein>
<keyword evidence="3" id="KW-1185">Reference proteome</keyword>
<name>A0A4Y2KQ01_ARAVE</name>
<gene>
    <name evidence="2" type="ORF">AVEN_146670_1</name>
</gene>
<dbReference type="AlphaFoldDB" id="A0A4Y2KQ01"/>
<dbReference type="EMBL" id="BGPR01004806">
    <property type="protein sequence ID" value="GBN03553.1"/>
    <property type="molecule type" value="Genomic_DNA"/>
</dbReference>
<evidence type="ECO:0000313" key="3">
    <source>
        <dbReference type="Proteomes" id="UP000499080"/>
    </source>
</evidence>